<dbReference type="EMBL" id="MFKQ01000017">
    <property type="protein sequence ID" value="OGG47273.1"/>
    <property type="molecule type" value="Genomic_DNA"/>
</dbReference>
<sequence length="104" mass="11660">MDDEQGVFGEALTRCTELGRLIAAKKAVQVAKLLARGVKHVHFDTNQVTHSVERVRFELYEGGEICFSASGSKVVDNLGFLNEDIKDLENRRNDLSRKHHILPA</sequence>
<organism evidence="1 2">
    <name type="scientific">Candidatus Kaiserbacteria bacterium RIFCSPHIGHO2_01_FULL_49_13</name>
    <dbReference type="NCBI Taxonomy" id="1798477"/>
    <lineage>
        <taxon>Bacteria</taxon>
        <taxon>Candidatus Kaiseribacteriota</taxon>
    </lineage>
</organism>
<gene>
    <name evidence="1" type="ORF">A2671_01900</name>
</gene>
<dbReference type="Proteomes" id="UP000178344">
    <property type="component" value="Unassembled WGS sequence"/>
</dbReference>
<comment type="caution">
    <text evidence="1">The sequence shown here is derived from an EMBL/GenBank/DDBJ whole genome shotgun (WGS) entry which is preliminary data.</text>
</comment>
<evidence type="ECO:0000313" key="1">
    <source>
        <dbReference type="EMBL" id="OGG47273.1"/>
    </source>
</evidence>
<proteinExistence type="predicted"/>
<dbReference type="AlphaFoldDB" id="A0A1F6CDM3"/>
<protein>
    <submittedName>
        <fullName evidence="1">Uncharacterized protein</fullName>
    </submittedName>
</protein>
<evidence type="ECO:0000313" key="2">
    <source>
        <dbReference type="Proteomes" id="UP000178344"/>
    </source>
</evidence>
<accession>A0A1F6CDM3</accession>
<reference evidence="1 2" key="1">
    <citation type="journal article" date="2016" name="Nat. Commun.">
        <title>Thousands of microbial genomes shed light on interconnected biogeochemical processes in an aquifer system.</title>
        <authorList>
            <person name="Anantharaman K."/>
            <person name="Brown C.T."/>
            <person name="Hug L.A."/>
            <person name="Sharon I."/>
            <person name="Castelle C.J."/>
            <person name="Probst A.J."/>
            <person name="Thomas B.C."/>
            <person name="Singh A."/>
            <person name="Wilkins M.J."/>
            <person name="Karaoz U."/>
            <person name="Brodie E.L."/>
            <person name="Williams K.H."/>
            <person name="Hubbard S.S."/>
            <person name="Banfield J.F."/>
        </authorList>
    </citation>
    <scope>NUCLEOTIDE SEQUENCE [LARGE SCALE GENOMIC DNA]</scope>
</reference>
<name>A0A1F6CDM3_9BACT</name>